<dbReference type="AlphaFoldDB" id="A0A2M8S4H2"/>
<dbReference type="OrthoDB" id="25954at2"/>
<dbReference type="GO" id="GO:0019825">
    <property type="term" value="F:oxygen binding"/>
    <property type="evidence" value="ECO:0007669"/>
    <property type="project" value="InterPro"/>
</dbReference>
<dbReference type="CDD" id="cd08916">
    <property type="entry name" value="TrHb3_P"/>
    <property type="match status" value="1"/>
</dbReference>
<dbReference type="GO" id="GO:0046872">
    <property type="term" value="F:metal ion binding"/>
    <property type="evidence" value="ECO:0007669"/>
    <property type="project" value="UniProtKB-KW"/>
</dbReference>
<dbReference type="SUPFAM" id="SSF46458">
    <property type="entry name" value="Globin-like"/>
    <property type="match status" value="1"/>
</dbReference>
<dbReference type="InterPro" id="IPR001486">
    <property type="entry name" value="Hemoglobin_trunc"/>
</dbReference>
<evidence type="ECO:0000313" key="6">
    <source>
        <dbReference type="Proteomes" id="UP000229329"/>
    </source>
</evidence>
<dbReference type="RefSeq" id="WP_100287978.1">
    <property type="nucleotide sequence ID" value="NZ_PHHA01000003.1"/>
</dbReference>
<sequence length="137" mass="16484">MKKDIESRADIELLVQEFYKVVRQDPEIGYIFDYIVENRWEKHLDKMYRFWSSLLLAENSYDGNPMLKHIKLHERIPLTYRHFDVWLQIWTNTVNTHFTGLVAQEAIFRGTMIKEMMSSRVISEDLPEFIKQRAMGI</sequence>
<evidence type="ECO:0000256" key="4">
    <source>
        <dbReference type="ARBA" id="ARBA00023004"/>
    </source>
</evidence>
<protein>
    <submittedName>
        <fullName evidence="5">Globin</fullName>
    </submittedName>
</protein>
<evidence type="ECO:0000313" key="5">
    <source>
        <dbReference type="EMBL" id="PJG86046.1"/>
    </source>
</evidence>
<proteinExistence type="predicted"/>
<keyword evidence="2" id="KW-0349">Heme</keyword>
<accession>A0A2M8S4H2</accession>
<keyword evidence="6" id="KW-1185">Reference proteome</keyword>
<evidence type="ECO:0000256" key="2">
    <source>
        <dbReference type="ARBA" id="ARBA00022617"/>
    </source>
</evidence>
<name>A0A2M8S4H2_9PAST</name>
<dbReference type="Gene3D" id="1.10.490.10">
    <property type="entry name" value="Globins"/>
    <property type="match status" value="1"/>
</dbReference>
<gene>
    <name evidence="5" type="ORF">CVP05_02440</name>
</gene>
<dbReference type="GO" id="GO:0020037">
    <property type="term" value="F:heme binding"/>
    <property type="evidence" value="ECO:0007669"/>
    <property type="project" value="InterPro"/>
</dbReference>
<organism evidence="5 6">
    <name type="scientific">Conservatibacter flavescens</name>
    <dbReference type="NCBI Taxonomy" id="28161"/>
    <lineage>
        <taxon>Bacteria</taxon>
        <taxon>Pseudomonadati</taxon>
        <taxon>Pseudomonadota</taxon>
        <taxon>Gammaproteobacteria</taxon>
        <taxon>Pasteurellales</taxon>
        <taxon>Pasteurellaceae</taxon>
        <taxon>Conservatibacter</taxon>
    </lineage>
</organism>
<evidence type="ECO:0000256" key="1">
    <source>
        <dbReference type="ARBA" id="ARBA00022448"/>
    </source>
</evidence>
<comment type="caution">
    <text evidence="5">The sequence shown here is derived from an EMBL/GenBank/DDBJ whole genome shotgun (WGS) entry which is preliminary data.</text>
</comment>
<evidence type="ECO:0000256" key="3">
    <source>
        <dbReference type="ARBA" id="ARBA00022723"/>
    </source>
</evidence>
<dbReference type="EMBL" id="PHHA01000003">
    <property type="protein sequence ID" value="PJG86046.1"/>
    <property type="molecule type" value="Genomic_DNA"/>
</dbReference>
<keyword evidence="4" id="KW-0408">Iron</keyword>
<keyword evidence="1" id="KW-0813">Transport</keyword>
<dbReference type="Pfam" id="PF01152">
    <property type="entry name" value="Bac_globin"/>
    <property type="match status" value="1"/>
</dbReference>
<reference evidence="5 6" key="1">
    <citation type="submission" date="2017-11" db="EMBL/GenBank/DDBJ databases">
        <title>Reclassification of Bisgaard taxon 7 as Conservatibacter flavescens gen. nov., sp. nov.</title>
        <authorList>
            <person name="Christensen H."/>
        </authorList>
    </citation>
    <scope>NUCLEOTIDE SEQUENCE [LARGE SCALE GENOMIC DNA]</scope>
    <source>
        <strain evidence="5 6">7_4</strain>
    </source>
</reference>
<dbReference type="InterPro" id="IPR009050">
    <property type="entry name" value="Globin-like_sf"/>
</dbReference>
<dbReference type="InterPro" id="IPR012292">
    <property type="entry name" value="Globin/Proto"/>
</dbReference>
<dbReference type="Proteomes" id="UP000229329">
    <property type="component" value="Unassembled WGS sequence"/>
</dbReference>
<keyword evidence="3" id="KW-0479">Metal-binding</keyword>